<comment type="caution">
    <text evidence="2">The sequence shown here is derived from an EMBL/GenBank/DDBJ whole genome shotgun (WGS) entry which is preliminary data.</text>
</comment>
<reference evidence="2 3" key="1">
    <citation type="submission" date="2010-01" db="EMBL/GenBank/DDBJ databases">
        <authorList>
            <person name="Weinstock G."/>
            <person name="Sodergren E."/>
            <person name="Clifton S."/>
            <person name="Fulton L."/>
            <person name="Fulton B."/>
            <person name="Courtney L."/>
            <person name="Fronick C."/>
            <person name="Harrison M."/>
            <person name="Strong C."/>
            <person name="Farmer C."/>
            <person name="Delahaunty K."/>
            <person name="Markovic C."/>
            <person name="Hall O."/>
            <person name="Minx P."/>
            <person name="Tomlinson C."/>
            <person name="Mitreva M."/>
            <person name="Nelson J."/>
            <person name="Hou S."/>
            <person name="Wollam A."/>
            <person name="Pepin K.H."/>
            <person name="Johnson M."/>
            <person name="Bhonagiri V."/>
            <person name="Nash W.E."/>
            <person name="Warren W."/>
            <person name="Chinwalla A."/>
            <person name="Mardis E.R."/>
            <person name="Wilson R.K."/>
        </authorList>
    </citation>
    <scope>NUCLEOTIDE SEQUENCE [LARGE SCALE GENOMIC DNA]</scope>
    <source>
        <strain evidence="2 3">DSM 13479</strain>
    </source>
</reference>
<evidence type="ECO:0000313" key="3">
    <source>
        <dbReference type="Proteomes" id="UP000004968"/>
    </source>
</evidence>
<name>D3AD35_9FIRM</name>
<dbReference type="AlphaFoldDB" id="D3AD35"/>
<protein>
    <submittedName>
        <fullName evidence="2">Uncharacterized protein</fullName>
    </submittedName>
</protein>
<organism evidence="2 3">
    <name type="scientific">Hungatella hathewayi DSM 13479</name>
    <dbReference type="NCBI Taxonomy" id="566550"/>
    <lineage>
        <taxon>Bacteria</taxon>
        <taxon>Bacillati</taxon>
        <taxon>Bacillota</taxon>
        <taxon>Clostridia</taxon>
        <taxon>Lachnospirales</taxon>
        <taxon>Lachnospiraceae</taxon>
        <taxon>Hungatella</taxon>
    </lineage>
</organism>
<accession>D3AD35</accession>
<evidence type="ECO:0000313" key="2">
    <source>
        <dbReference type="EMBL" id="EFD00301.1"/>
    </source>
</evidence>
<evidence type="ECO:0000256" key="1">
    <source>
        <dbReference type="SAM" id="MobiDB-lite"/>
    </source>
</evidence>
<feature type="region of interest" description="Disordered" evidence="1">
    <location>
        <begin position="65"/>
        <end position="90"/>
    </location>
</feature>
<sequence length="90" mass="9588">MTGIGKMLEEPGGSFFSSGGMTMRQVKEEVCLYYMGFGICARGLHVDKKGCCAGCSQYKASGVKIGKKKQGGNGKEGIEVTDENGKRNVQ</sequence>
<proteinExistence type="predicted"/>
<dbReference type="EMBL" id="ACIO01000104">
    <property type="protein sequence ID" value="EFD00301.1"/>
    <property type="molecule type" value="Genomic_DNA"/>
</dbReference>
<dbReference type="HOGENOM" id="CLU_2436791_0_0_9"/>
<dbReference type="Proteomes" id="UP000004968">
    <property type="component" value="Unassembled WGS sequence"/>
</dbReference>
<gene>
    <name evidence="2" type="ORF">CLOSTHATH_01513</name>
</gene>